<organism evidence="6 7">
    <name type="scientific">Acetobacter malorum DSM 14337</name>
    <dbReference type="NCBI Taxonomy" id="1307910"/>
    <lineage>
        <taxon>Bacteria</taxon>
        <taxon>Pseudomonadati</taxon>
        <taxon>Pseudomonadota</taxon>
        <taxon>Alphaproteobacteria</taxon>
        <taxon>Acetobacterales</taxon>
        <taxon>Acetobacteraceae</taxon>
        <taxon>Acetobacter</taxon>
    </lineage>
</organism>
<dbReference type="SUPFAM" id="SSF53850">
    <property type="entry name" value="Periplasmic binding protein-like II"/>
    <property type="match status" value="1"/>
</dbReference>
<keyword evidence="3" id="KW-0238">DNA-binding</keyword>
<keyword evidence="7" id="KW-1185">Reference proteome</keyword>
<sequence>MLPEDAVDRIDLFRIFLRVVESGSFSRAADTLNMPRSSVSTAIQALESRVGARLLSRTTRTVSTTADGRAFYDVCLRLVADVEEAEGLFRRDKAAPRGVLRVDMPGRIGRLIVAPALPDFLERYPEIDVELGVTDRPVNLVEDGIDCVLRIGPLQDSGLIARKVGELALINVASPAYLARYGTPATPQDLPHHLAVGYASAFSGRVEEWEWQEGGELRTCTMAGRVTVNSAEALIACCLAGLGMIQVPAYDVQQQLRAGELVEVLPEWRAEPMPMTLLYQHRRHFSHRLQVFADWLCALLEPCLHEAGERRSA</sequence>
<dbReference type="CDD" id="cd08472">
    <property type="entry name" value="PBP2_CrgA_like_3"/>
    <property type="match status" value="1"/>
</dbReference>
<accession>A0ABQ0PTQ0</accession>
<dbReference type="InterPro" id="IPR058163">
    <property type="entry name" value="LysR-type_TF_proteobact-type"/>
</dbReference>
<dbReference type="Pfam" id="PF00126">
    <property type="entry name" value="HTH_1"/>
    <property type="match status" value="1"/>
</dbReference>
<reference evidence="6" key="1">
    <citation type="submission" date="2013-04" db="EMBL/GenBank/DDBJ databases">
        <title>The genome sequencing project of 58 acetic acid bacteria.</title>
        <authorList>
            <person name="Okamoto-Kainuma A."/>
            <person name="Ishikawa M."/>
            <person name="Umino S."/>
            <person name="Koizumi Y."/>
            <person name="Shiwa Y."/>
            <person name="Yoshikawa H."/>
            <person name="Matsutani M."/>
            <person name="Matsushita K."/>
        </authorList>
    </citation>
    <scope>NUCLEOTIDE SEQUENCE</scope>
    <source>
        <strain evidence="6">DSM 14337</strain>
    </source>
</reference>
<dbReference type="EMBL" id="BAPF01000029">
    <property type="protein sequence ID" value="GBQ81121.1"/>
    <property type="molecule type" value="Genomic_DNA"/>
</dbReference>
<protein>
    <submittedName>
        <fullName evidence="6">LysR family transcriptional regulator</fullName>
    </submittedName>
</protein>
<gene>
    <name evidence="6" type="ORF">AA14337_1930</name>
</gene>
<dbReference type="InterPro" id="IPR000847">
    <property type="entry name" value="LysR_HTH_N"/>
</dbReference>
<dbReference type="PANTHER" id="PTHR30537">
    <property type="entry name" value="HTH-TYPE TRANSCRIPTIONAL REGULATOR"/>
    <property type="match status" value="1"/>
</dbReference>
<dbReference type="InterPro" id="IPR005119">
    <property type="entry name" value="LysR_subst-bd"/>
</dbReference>
<dbReference type="SUPFAM" id="SSF46785">
    <property type="entry name" value="Winged helix' DNA-binding domain"/>
    <property type="match status" value="1"/>
</dbReference>
<keyword evidence="2" id="KW-0805">Transcription regulation</keyword>
<dbReference type="InterPro" id="IPR036390">
    <property type="entry name" value="WH_DNA-bd_sf"/>
</dbReference>
<comment type="similarity">
    <text evidence="1">Belongs to the LysR transcriptional regulatory family.</text>
</comment>
<name>A0ABQ0PTQ0_9PROT</name>
<dbReference type="PROSITE" id="PS50931">
    <property type="entry name" value="HTH_LYSR"/>
    <property type="match status" value="1"/>
</dbReference>
<feature type="domain" description="HTH lysR-type" evidence="5">
    <location>
        <begin position="8"/>
        <end position="65"/>
    </location>
</feature>
<dbReference type="Gene3D" id="3.40.190.290">
    <property type="match status" value="1"/>
</dbReference>
<keyword evidence="4" id="KW-0804">Transcription</keyword>
<evidence type="ECO:0000256" key="2">
    <source>
        <dbReference type="ARBA" id="ARBA00023015"/>
    </source>
</evidence>
<dbReference type="Proteomes" id="UP001065047">
    <property type="component" value="Unassembled WGS sequence"/>
</dbReference>
<evidence type="ECO:0000256" key="1">
    <source>
        <dbReference type="ARBA" id="ARBA00009437"/>
    </source>
</evidence>
<evidence type="ECO:0000256" key="3">
    <source>
        <dbReference type="ARBA" id="ARBA00023125"/>
    </source>
</evidence>
<comment type="caution">
    <text evidence="6">The sequence shown here is derived from an EMBL/GenBank/DDBJ whole genome shotgun (WGS) entry which is preliminary data.</text>
</comment>
<proteinExistence type="inferred from homology"/>
<evidence type="ECO:0000313" key="7">
    <source>
        <dbReference type="Proteomes" id="UP001065047"/>
    </source>
</evidence>
<dbReference type="InterPro" id="IPR036388">
    <property type="entry name" value="WH-like_DNA-bd_sf"/>
</dbReference>
<evidence type="ECO:0000259" key="5">
    <source>
        <dbReference type="PROSITE" id="PS50931"/>
    </source>
</evidence>
<evidence type="ECO:0000313" key="6">
    <source>
        <dbReference type="EMBL" id="GBQ81121.1"/>
    </source>
</evidence>
<evidence type="ECO:0000256" key="4">
    <source>
        <dbReference type="ARBA" id="ARBA00023163"/>
    </source>
</evidence>
<dbReference type="PANTHER" id="PTHR30537:SF72">
    <property type="entry name" value="LYSR FAMILY TRANSCRIPTIONAL REGULATOR"/>
    <property type="match status" value="1"/>
</dbReference>
<dbReference type="Gene3D" id="1.10.10.10">
    <property type="entry name" value="Winged helix-like DNA-binding domain superfamily/Winged helix DNA-binding domain"/>
    <property type="match status" value="1"/>
</dbReference>
<dbReference type="Pfam" id="PF03466">
    <property type="entry name" value="LysR_substrate"/>
    <property type="match status" value="1"/>
</dbReference>